<comment type="caution">
    <text evidence="2">The sequence shown here is derived from an EMBL/GenBank/DDBJ whole genome shotgun (WGS) entry which is preliminary data.</text>
</comment>
<dbReference type="Proteomes" id="UP001479436">
    <property type="component" value="Unassembled WGS sequence"/>
</dbReference>
<feature type="coiled-coil region" evidence="1">
    <location>
        <begin position="147"/>
        <end position="181"/>
    </location>
</feature>
<accession>A0ABR2WS94</accession>
<evidence type="ECO:0000313" key="3">
    <source>
        <dbReference type="Proteomes" id="UP001479436"/>
    </source>
</evidence>
<dbReference type="InterPro" id="IPR032675">
    <property type="entry name" value="LRR_dom_sf"/>
</dbReference>
<evidence type="ECO:0000256" key="1">
    <source>
        <dbReference type="SAM" id="Coils"/>
    </source>
</evidence>
<proteinExistence type="predicted"/>
<dbReference type="SUPFAM" id="SSF52047">
    <property type="entry name" value="RNI-like"/>
    <property type="match status" value="1"/>
</dbReference>
<evidence type="ECO:0000313" key="2">
    <source>
        <dbReference type="EMBL" id="KAK9764393.1"/>
    </source>
</evidence>
<organism evidence="2 3">
    <name type="scientific">Basidiobolus ranarum</name>
    <dbReference type="NCBI Taxonomy" id="34480"/>
    <lineage>
        <taxon>Eukaryota</taxon>
        <taxon>Fungi</taxon>
        <taxon>Fungi incertae sedis</taxon>
        <taxon>Zoopagomycota</taxon>
        <taxon>Entomophthoromycotina</taxon>
        <taxon>Basidiobolomycetes</taxon>
        <taxon>Basidiobolales</taxon>
        <taxon>Basidiobolaceae</taxon>
        <taxon>Basidiobolus</taxon>
    </lineage>
</organism>
<dbReference type="EMBL" id="JASJQH010000437">
    <property type="protein sequence ID" value="KAK9764393.1"/>
    <property type="molecule type" value="Genomic_DNA"/>
</dbReference>
<keyword evidence="3" id="KW-1185">Reference proteome</keyword>
<protein>
    <submittedName>
        <fullName evidence="2">Uncharacterized protein</fullName>
    </submittedName>
</protein>
<reference evidence="2 3" key="1">
    <citation type="submission" date="2023-04" db="EMBL/GenBank/DDBJ databases">
        <title>Genome of Basidiobolus ranarum AG-B5.</title>
        <authorList>
            <person name="Stajich J.E."/>
            <person name="Carter-House D."/>
            <person name="Gryganskyi A."/>
        </authorList>
    </citation>
    <scope>NUCLEOTIDE SEQUENCE [LARGE SCALE GENOMIC DNA]</scope>
    <source>
        <strain evidence="2 3">AG-B5</strain>
    </source>
</reference>
<sequence>MLKKPLSSYQECEYNGKRLWIPTTIIEGRRCVLLSEVDSCIPGAFRLEHEGFPIPFVLTSSYEHSLPKRIEYQPDSVLTITTKVKGVVPEVNSNETRHEGTTNSQISSRVDEYLMPYASILPESSNFAVSRHMPLNAKDKEDIIARIQEVSAQNKKTHDRNEKTRQRLALLDRKMSALLTQNYELHELTIPRMFIILPVDIHPANPAAILTNEYRLYFLCECGEHTESKTSNLDDKHAVHIALHEGYEISKPTELYAKYGLYMLYLLRALRFGLQIAGVSIPAISQNTESDRTLEKWIDLPDKTLDASITFIDTKLFSTPTSGSSETAENERDVSGEEYFQQLEALEEGDLRQLGMFISDNGRYKVHGNLYRIITEKGHVKWVCLSHYRANYGEAGEAQFKNAILVQGGDYDEHLGKVVIILKSVTLAEEFTIAIAHAKQLQELDVSFQYKWQSNDLKLLDDAIRKTTIRSLTLDVSCRDLSGFNNRASVVRNMMSNKQLQTIQMKVDDWFVENGLSSIKDLSHVKILEFRDYLVPNDPWSFDTFGGRAKERRWMESMSAMLTACPFLERMSFDVIEQNPSPTSNMSLRRDLLANGIQSKIRLEKSGHNSLMSLANMFSNYCRLVDHYSSRYMFVSRKDIAMVAGLSAMEELTSIKLSKDEHLADMLEMESRNGDIQLKKLELTCHTMFYNSEVEAMTKFLSRLKLTHLELSIYDECNVAPILHQIDFSSLTTFILRGKIDDLAWEVLEDGLKGSMVKELTIVNTDTADTDNEAPRRVTSNLTLEESRNGDTLMKKLELTLSGDSSTKEVETIALLIGRLRLTHIELSTSVCNIIAILQQIDYSSLTAFTLKGKIDVEAWKALDDGFQKGSMVQELTLLNMGYMFTYAHSLPSIVSGLSLKSLYTYKCRGMSDEEWASMLYSMDISQLAYLNISYSEFGDMAVNSLIDRLPEAEALSHLVLCRTPISERASNNLIDAIKYHERSIVYQRSPHFPKNSLD</sequence>
<dbReference type="Gene3D" id="3.80.10.10">
    <property type="entry name" value="Ribonuclease Inhibitor"/>
    <property type="match status" value="1"/>
</dbReference>
<keyword evidence="1" id="KW-0175">Coiled coil</keyword>
<gene>
    <name evidence="2" type="ORF">K7432_008138</name>
</gene>
<name>A0ABR2WS94_9FUNG</name>